<evidence type="ECO:0000256" key="9">
    <source>
        <dbReference type="ARBA" id="ARBA00055043"/>
    </source>
</evidence>
<dbReference type="OrthoDB" id="5970631at2759"/>
<dbReference type="PANTHER" id="PTHR15431">
    <property type="entry name" value="FGFR1 ONCOGENE PARTNER/LISH DOMAIN-CONTAINING PROTEIN"/>
    <property type="match status" value="1"/>
</dbReference>
<keyword evidence="15" id="KW-1185">Reference proteome</keyword>
<dbReference type="InterPro" id="IPR018993">
    <property type="entry name" value="FOP_dimerisation-dom_N"/>
</dbReference>
<dbReference type="STRING" id="1754192.A0A1Y1XAG2"/>
<evidence type="ECO:0000256" key="4">
    <source>
        <dbReference type="ARBA" id="ARBA00005385"/>
    </source>
</evidence>
<dbReference type="GO" id="GO:0030030">
    <property type="term" value="P:cell projection organization"/>
    <property type="evidence" value="ECO:0007669"/>
    <property type="project" value="UniProtKB-KW"/>
</dbReference>
<comment type="similarity">
    <text evidence="4">Belongs to the CEP43 family.</text>
</comment>
<dbReference type="GO" id="GO:0005815">
    <property type="term" value="C:microtubule organizing center"/>
    <property type="evidence" value="ECO:0007669"/>
    <property type="project" value="InterPro"/>
</dbReference>
<evidence type="ECO:0000256" key="11">
    <source>
        <dbReference type="ARBA" id="ARBA00076755"/>
    </source>
</evidence>
<dbReference type="Gene3D" id="1.20.960.40">
    <property type="match status" value="1"/>
</dbReference>
<evidence type="ECO:0000256" key="7">
    <source>
        <dbReference type="ARBA" id="ARBA00023212"/>
    </source>
</evidence>
<organism evidence="14 15">
    <name type="scientific">Anaeromyces robustus</name>
    <dbReference type="NCBI Taxonomy" id="1754192"/>
    <lineage>
        <taxon>Eukaryota</taxon>
        <taxon>Fungi</taxon>
        <taxon>Fungi incertae sedis</taxon>
        <taxon>Chytridiomycota</taxon>
        <taxon>Chytridiomycota incertae sedis</taxon>
        <taxon>Neocallimastigomycetes</taxon>
        <taxon>Neocallimastigales</taxon>
        <taxon>Neocallimastigaceae</taxon>
        <taxon>Anaeromyces</taxon>
    </lineage>
</organism>
<dbReference type="FunFam" id="1.20.960.40:FF:000002">
    <property type="entry name" value="LisH domain-containing protein FOPNL"/>
    <property type="match status" value="1"/>
</dbReference>
<gene>
    <name evidence="14" type="ORF">BCR32DRAFT_292440</name>
</gene>
<evidence type="ECO:0000256" key="8">
    <source>
        <dbReference type="ARBA" id="ARBA00023273"/>
    </source>
</evidence>
<accession>A0A1Y1XAG2</accession>
<evidence type="ECO:0000256" key="6">
    <source>
        <dbReference type="ARBA" id="ARBA00022794"/>
    </source>
</evidence>
<dbReference type="PANTHER" id="PTHR15431:SF4">
    <property type="entry name" value="PROTEIN TONNEAU 1B"/>
    <property type="match status" value="1"/>
</dbReference>
<dbReference type="GO" id="GO:0034453">
    <property type="term" value="P:microtubule anchoring"/>
    <property type="evidence" value="ECO:0007669"/>
    <property type="project" value="InterPro"/>
</dbReference>
<feature type="domain" description="FGFR1 oncogene partner (FOP) N-terminal dimerisation" evidence="13">
    <location>
        <begin position="51"/>
        <end position="110"/>
    </location>
</feature>
<dbReference type="EMBL" id="MCFG01000088">
    <property type="protein sequence ID" value="ORX82719.1"/>
    <property type="molecule type" value="Genomic_DNA"/>
</dbReference>
<evidence type="ECO:0000256" key="5">
    <source>
        <dbReference type="ARBA" id="ARBA00022490"/>
    </source>
</evidence>
<evidence type="ECO:0000256" key="10">
    <source>
        <dbReference type="ARBA" id="ARBA00070736"/>
    </source>
</evidence>
<comment type="caution">
    <text evidence="14">The sequence shown here is derived from an EMBL/GenBank/DDBJ whole genome shotgun (WGS) entry which is preliminary data.</text>
</comment>
<name>A0A1Y1XAG2_9FUNG</name>
<keyword evidence="7" id="KW-0206">Cytoskeleton</keyword>
<keyword evidence="8" id="KW-0966">Cell projection</keyword>
<sequence length="119" mass="13907">MATYEDLKEVLKESLQVKGVINKIKANIRSEIFKSIDDEDQEKPKLSYENLIVNELIREYLEFNNYKFALSVFLAESNQPNEALDKNFLTKELRVKLDKDSQQLPLLYGLAFQNFTAKK</sequence>
<comment type="subcellular location">
    <subcellularLocation>
        <location evidence="1">Cytoplasm</location>
        <location evidence="1">Cytoskeleton</location>
        <location evidence="1">Cilium basal body</location>
    </subcellularLocation>
    <subcellularLocation>
        <location evidence="3">Cytoplasm</location>
        <location evidence="3">Cytoskeleton</location>
        <location evidence="3">Microtubule organizing center</location>
        <location evidence="3">Centrosome</location>
        <location evidence="3">Centriolar satellite</location>
    </subcellularLocation>
    <subcellularLocation>
        <location evidence="2">Cytoplasmic granule</location>
    </subcellularLocation>
</comment>
<evidence type="ECO:0000313" key="15">
    <source>
        <dbReference type="Proteomes" id="UP000193944"/>
    </source>
</evidence>
<dbReference type="Pfam" id="PF09398">
    <property type="entry name" value="FOP_dimer"/>
    <property type="match status" value="1"/>
</dbReference>
<evidence type="ECO:0000259" key="13">
    <source>
        <dbReference type="Pfam" id="PF09398"/>
    </source>
</evidence>
<reference evidence="14 15" key="2">
    <citation type="submission" date="2016-08" db="EMBL/GenBank/DDBJ databases">
        <title>Pervasive Adenine N6-methylation of Active Genes in Fungi.</title>
        <authorList>
            <consortium name="DOE Joint Genome Institute"/>
            <person name="Mondo S.J."/>
            <person name="Dannebaum R.O."/>
            <person name="Kuo R.C."/>
            <person name="Labutti K."/>
            <person name="Haridas S."/>
            <person name="Kuo A."/>
            <person name="Salamov A."/>
            <person name="Ahrendt S.R."/>
            <person name="Lipzen A."/>
            <person name="Sullivan W."/>
            <person name="Andreopoulos W.B."/>
            <person name="Clum A."/>
            <person name="Lindquist E."/>
            <person name="Daum C."/>
            <person name="Ramamoorthy G.K."/>
            <person name="Gryganskyi A."/>
            <person name="Culley D."/>
            <person name="Magnuson J.K."/>
            <person name="James T.Y."/>
            <person name="O'Malley M.A."/>
            <person name="Stajich J.E."/>
            <person name="Spatafora J.W."/>
            <person name="Visel A."/>
            <person name="Grigoriev I.V."/>
        </authorList>
    </citation>
    <scope>NUCLEOTIDE SEQUENCE [LARGE SCALE GENOMIC DNA]</scope>
    <source>
        <strain evidence="14 15">S4</strain>
    </source>
</reference>
<dbReference type="PROSITE" id="PS50896">
    <property type="entry name" value="LISH"/>
    <property type="match status" value="1"/>
</dbReference>
<proteinExistence type="inferred from homology"/>
<evidence type="ECO:0000313" key="14">
    <source>
        <dbReference type="EMBL" id="ORX82719.1"/>
    </source>
</evidence>
<evidence type="ECO:0000256" key="3">
    <source>
        <dbReference type="ARBA" id="ARBA00004607"/>
    </source>
</evidence>
<dbReference type="GO" id="GO:0005929">
    <property type="term" value="C:cilium"/>
    <property type="evidence" value="ECO:0007669"/>
    <property type="project" value="UniProtKB-ARBA"/>
</dbReference>
<dbReference type="InterPro" id="IPR006594">
    <property type="entry name" value="LisH"/>
</dbReference>
<dbReference type="SMART" id="SM00667">
    <property type="entry name" value="LisH"/>
    <property type="match status" value="1"/>
</dbReference>
<protein>
    <recommendedName>
        <fullName evidence="10">Centrosomal protein 20</fullName>
    </recommendedName>
    <alternativeName>
        <fullName evidence="11">FGFR1OP N-terminal-like protein</fullName>
    </alternativeName>
    <alternativeName>
        <fullName evidence="12">LisH domain-containing protein FOPNL</fullName>
    </alternativeName>
</protein>
<dbReference type="AlphaFoldDB" id="A0A1Y1XAG2"/>
<evidence type="ECO:0000256" key="12">
    <source>
        <dbReference type="ARBA" id="ARBA00081996"/>
    </source>
</evidence>
<keyword evidence="5" id="KW-0963">Cytoplasm</keyword>
<evidence type="ECO:0000256" key="2">
    <source>
        <dbReference type="ARBA" id="ARBA00004463"/>
    </source>
</evidence>
<reference evidence="14 15" key="1">
    <citation type="submission" date="2016-08" db="EMBL/GenBank/DDBJ databases">
        <title>A Parts List for Fungal Cellulosomes Revealed by Comparative Genomics.</title>
        <authorList>
            <consortium name="DOE Joint Genome Institute"/>
            <person name="Haitjema C.H."/>
            <person name="Gilmore S.P."/>
            <person name="Henske J.K."/>
            <person name="Solomon K.V."/>
            <person name="De Groot R."/>
            <person name="Kuo A."/>
            <person name="Mondo S.J."/>
            <person name="Salamov A.A."/>
            <person name="Labutti K."/>
            <person name="Zhao Z."/>
            <person name="Chiniquy J."/>
            <person name="Barry K."/>
            <person name="Brewer H.M."/>
            <person name="Purvine S.O."/>
            <person name="Wright A.T."/>
            <person name="Boxma B."/>
            <person name="Van Alen T."/>
            <person name="Hackstein J.H."/>
            <person name="Baker S.E."/>
            <person name="Grigoriev I.V."/>
            <person name="O'Malley M.A."/>
        </authorList>
    </citation>
    <scope>NUCLEOTIDE SEQUENCE [LARGE SCALE GENOMIC DNA]</scope>
    <source>
        <strain evidence="14 15">S4</strain>
    </source>
</reference>
<comment type="function">
    <text evidence="9">Involved in the biogenesis of cilia. Required for the recruitment of PLK1 to centrosomes and S phase progression.</text>
</comment>
<keyword evidence="6" id="KW-0970">Cilium biogenesis/degradation</keyword>
<evidence type="ECO:0000256" key="1">
    <source>
        <dbReference type="ARBA" id="ARBA00004120"/>
    </source>
</evidence>
<dbReference type="Proteomes" id="UP000193944">
    <property type="component" value="Unassembled WGS sequence"/>
</dbReference>